<name>A0AAJ1W1F3_9MYCO</name>
<protein>
    <submittedName>
        <fullName evidence="1">Phage tail protein</fullName>
    </submittedName>
</protein>
<comment type="caution">
    <text evidence="1">The sequence shown here is derived from an EMBL/GenBank/DDBJ whole genome shotgun (WGS) entry which is preliminary data.</text>
</comment>
<evidence type="ECO:0000313" key="2">
    <source>
        <dbReference type="Proteomes" id="UP001229081"/>
    </source>
</evidence>
<dbReference type="AlphaFoldDB" id="A0AAJ1W1F3"/>
<dbReference type="RefSeq" id="WP_306254546.1">
    <property type="nucleotide sequence ID" value="NZ_JAUFSA010000001.1"/>
</dbReference>
<organism evidence="1 2">
    <name type="scientific">Mycobacterium paragordonae</name>
    <dbReference type="NCBI Taxonomy" id="1389713"/>
    <lineage>
        <taxon>Bacteria</taxon>
        <taxon>Bacillati</taxon>
        <taxon>Actinomycetota</taxon>
        <taxon>Actinomycetes</taxon>
        <taxon>Mycobacteriales</taxon>
        <taxon>Mycobacteriaceae</taxon>
        <taxon>Mycobacterium</taxon>
    </lineage>
</organism>
<gene>
    <name evidence="1" type="ORF">QXL92_02570</name>
</gene>
<dbReference type="Pfam" id="PF25681">
    <property type="entry name" value="Phage_TTP_17"/>
    <property type="match status" value="2"/>
</dbReference>
<reference evidence="1" key="1">
    <citation type="submission" date="2023-06" db="EMBL/GenBank/DDBJ databases">
        <title>Identification of two novel mycobacterium reveal diversities and complexities of Mycobacterium gordonae clade.</title>
        <authorList>
            <person name="Matsumoto Y."/>
            <person name="Nakamura S."/>
            <person name="Motooka D."/>
            <person name="Fukushima K."/>
        </authorList>
    </citation>
    <scope>NUCLEOTIDE SEQUENCE</scope>
    <source>
        <strain evidence="1">TY812</strain>
    </source>
</reference>
<dbReference type="Proteomes" id="UP001229081">
    <property type="component" value="Unassembled WGS sequence"/>
</dbReference>
<proteinExistence type="predicted"/>
<accession>A0AAJ1W1F3</accession>
<evidence type="ECO:0000313" key="1">
    <source>
        <dbReference type="EMBL" id="MDP7733641.1"/>
    </source>
</evidence>
<sequence>MALIDDAVITAALGYIFTAAVGTAAPSPAELDAADPEKFGSLTVNVKVTGSPTSYTLVVGGTPTAALPLASTADTVRAAIEAVAGIGVGNVEVSGVGAGDTDGLDITFLGALQGTAVTLAEGTYVGGTAPDTTITTVTALNGWHNIGHTSRDDLPEFGFDGGKFALKGTWQRKRLKQVQDGDIPADFVTFMLEQWDRTALELYFGEDAAANTPGVFGVDGKFIPVERALLIIIVDGDVNIGFYCPKASITRDDSIELPIDEFASLPVKATFLNLGTRRLYDWISELLFPAAS</sequence>
<dbReference type="InterPro" id="IPR058154">
    <property type="entry name" value="Bxb1_TTP-like"/>
</dbReference>
<dbReference type="EMBL" id="JAUFSA010000001">
    <property type="protein sequence ID" value="MDP7733641.1"/>
    <property type="molecule type" value="Genomic_DNA"/>
</dbReference>